<reference evidence="2" key="1">
    <citation type="journal article" date="2019" name="Nat. Commun.">
        <title>The genome of broomcorn millet.</title>
        <authorList>
            <person name="Zou C."/>
            <person name="Miki D."/>
            <person name="Li D."/>
            <person name="Tang Q."/>
            <person name="Xiao L."/>
            <person name="Rajput S."/>
            <person name="Deng P."/>
            <person name="Jia W."/>
            <person name="Huang R."/>
            <person name="Zhang M."/>
            <person name="Sun Y."/>
            <person name="Hu J."/>
            <person name="Fu X."/>
            <person name="Schnable P.S."/>
            <person name="Li F."/>
            <person name="Zhang H."/>
            <person name="Feng B."/>
            <person name="Zhu X."/>
            <person name="Liu R."/>
            <person name="Schnable J.C."/>
            <person name="Zhu J.-K."/>
            <person name="Zhang H."/>
        </authorList>
    </citation>
    <scope>NUCLEOTIDE SEQUENCE [LARGE SCALE GENOMIC DNA]</scope>
</reference>
<gene>
    <name evidence="1" type="ORF">C2845_PM02G32900</name>
</gene>
<sequence>MRQQRNESTSSLVSTQIMHVPILYAKLMKVCAGISRALDVPEQALSARQLWRNSEETLLWVGAISCYGLQQFPEIATTRISLHGMGDSRVEMFPQVDFYSVELHDSNQCQRQKNTSDLQLGSTYARKPLIIFVAMDWEHDKYLINLIGAKLQCKMTKNLSNSSSAHLRWCNNSIMEMVRPLRSYRGSVQVVISTGAQAAWSDLFADSHRRSTISNFYGIPVVAACGQATFQAVGNVMDRPSQERLPGGPGYENG</sequence>
<dbReference type="EMBL" id="PQIB02000005">
    <property type="protein sequence ID" value="RLN16001.1"/>
    <property type="molecule type" value="Genomic_DNA"/>
</dbReference>
<proteinExistence type="predicted"/>
<keyword evidence="2" id="KW-1185">Reference proteome</keyword>
<dbReference type="AlphaFoldDB" id="A0A3L6S505"/>
<protein>
    <submittedName>
        <fullName evidence="1">Uncharacterized protein</fullName>
    </submittedName>
</protein>
<evidence type="ECO:0000313" key="1">
    <source>
        <dbReference type="EMBL" id="RLN16001.1"/>
    </source>
</evidence>
<accession>A0A3L6S505</accession>
<comment type="caution">
    <text evidence="1">The sequence shown here is derived from an EMBL/GenBank/DDBJ whole genome shotgun (WGS) entry which is preliminary data.</text>
</comment>
<dbReference type="OrthoDB" id="10609408at2759"/>
<evidence type="ECO:0000313" key="2">
    <source>
        <dbReference type="Proteomes" id="UP000275267"/>
    </source>
</evidence>
<dbReference type="Proteomes" id="UP000275267">
    <property type="component" value="Unassembled WGS sequence"/>
</dbReference>
<name>A0A3L6S505_PANMI</name>
<organism evidence="1 2">
    <name type="scientific">Panicum miliaceum</name>
    <name type="common">Proso millet</name>
    <name type="synonym">Broomcorn millet</name>
    <dbReference type="NCBI Taxonomy" id="4540"/>
    <lineage>
        <taxon>Eukaryota</taxon>
        <taxon>Viridiplantae</taxon>
        <taxon>Streptophyta</taxon>
        <taxon>Embryophyta</taxon>
        <taxon>Tracheophyta</taxon>
        <taxon>Spermatophyta</taxon>
        <taxon>Magnoliopsida</taxon>
        <taxon>Liliopsida</taxon>
        <taxon>Poales</taxon>
        <taxon>Poaceae</taxon>
        <taxon>PACMAD clade</taxon>
        <taxon>Panicoideae</taxon>
        <taxon>Panicodae</taxon>
        <taxon>Paniceae</taxon>
        <taxon>Panicinae</taxon>
        <taxon>Panicum</taxon>
        <taxon>Panicum sect. Panicum</taxon>
    </lineage>
</organism>